<reference evidence="3" key="1">
    <citation type="journal article" date="2019" name="Int. J. Syst. Evol. Microbiol.">
        <title>The Global Catalogue of Microorganisms (GCM) 10K type strain sequencing project: providing services to taxonomists for standard genome sequencing and annotation.</title>
        <authorList>
            <consortium name="The Broad Institute Genomics Platform"/>
            <consortium name="The Broad Institute Genome Sequencing Center for Infectious Disease"/>
            <person name="Wu L."/>
            <person name="Ma J."/>
        </authorList>
    </citation>
    <scope>NUCLEOTIDE SEQUENCE [LARGE SCALE GENOMIC DNA]</scope>
    <source>
        <strain evidence="3">JCM 3369</strain>
    </source>
</reference>
<keyword evidence="1" id="KW-1133">Transmembrane helix</keyword>
<name>A0ABV9DC77_9MICO</name>
<comment type="caution">
    <text evidence="2">The sequence shown here is derived from an EMBL/GenBank/DDBJ whole genome shotgun (WGS) entry which is preliminary data.</text>
</comment>
<keyword evidence="1" id="KW-0812">Transmembrane</keyword>
<accession>A0ABV9DC77</accession>
<proteinExistence type="predicted"/>
<organism evidence="2 3">
    <name type="scientific">Georgenia faecalis</name>
    <dbReference type="NCBI Taxonomy" id="2483799"/>
    <lineage>
        <taxon>Bacteria</taxon>
        <taxon>Bacillati</taxon>
        <taxon>Actinomycetota</taxon>
        <taxon>Actinomycetes</taxon>
        <taxon>Micrococcales</taxon>
        <taxon>Bogoriellaceae</taxon>
        <taxon>Georgenia</taxon>
    </lineage>
</organism>
<dbReference type="EMBL" id="JBHSGF010000010">
    <property type="protein sequence ID" value="MFC4556310.1"/>
    <property type="molecule type" value="Genomic_DNA"/>
</dbReference>
<protein>
    <submittedName>
        <fullName evidence="2">Uncharacterized protein</fullName>
    </submittedName>
</protein>
<evidence type="ECO:0000256" key="1">
    <source>
        <dbReference type="SAM" id="Phobius"/>
    </source>
</evidence>
<gene>
    <name evidence="2" type="ORF">ACFO3F_13740</name>
</gene>
<sequence>MFVVPFVLGLAVIAAVATWYVRHPRPARGVDPHRARRRTVLLTAVPVVVLLYAAGAALLLMR</sequence>
<dbReference type="RefSeq" id="WP_122825113.1">
    <property type="nucleotide sequence ID" value="NZ_CP033325.1"/>
</dbReference>
<feature type="transmembrane region" description="Helical" evidence="1">
    <location>
        <begin position="41"/>
        <end position="61"/>
    </location>
</feature>
<keyword evidence="1" id="KW-0472">Membrane</keyword>
<keyword evidence="3" id="KW-1185">Reference proteome</keyword>
<dbReference type="Proteomes" id="UP001595955">
    <property type="component" value="Unassembled WGS sequence"/>
</dbReference>
<evidence type="ECO:0000313" key="2">
    <source>
        <dbReference type="EMBL" id="MFC4556310.1"/>
    </source>
</evidence>
<evidence type="ECO:0000313" key="3">
    <source>
        <dbReference type="Proteomes" id="UP001595955"/>
    </source>
</evidence>